<evidence type="ECO:0000313" key="1">
    <source>
        <dbReference type="EMBL" id="MBI6882690.1"/>
    </source>
</evidence>
<name>A0A8I1EA78_PSEPU</name>
<gene>
    <name evidence="1" type="ORF">JEU22_02085</name>
</gene>
<proteinExistence type="predicted"/>
<accession>A0A8I1EA78</accession>
<reference evidence="1" key="1">
    <citation type="submission" date="2020-12" db="EMBL/GenBank/DDBJ databases">
        <title>Enhanced detection system for hospital associated transmission using whole genome sequencing surveillance.</title>
        <authorList>
            <person name="Harrison L.H."/>
            <person name="Van Tyne D."/>
            <person name="Marsh J.W."/>
            <person name="Griffith M.P."/>
            <person name="Snyder D.J."/>
            <person name="Cooper V.S."/>
            <person name="Mustapha M."/>
        </authorList>
    </citation>
    <scope>NUCLEOTIDE SEQUENCE</scope>
    <source>
        <strain evidence="1">PSB00042</strain>
    </source>
</reference>
<dbReference type="Proteomes" id="UP000637061">
    <property type="component" value="Unassembled WGS sequence"/>
</dbReference>
<evidence type="ECO:0000313" key="2">
    <source>
        <dbReference type="Proteomes" id="UP000637061"/>
    </source>
</evidence>
<organism evidence="1 2">
    <name type="scientific">Pseudomonas putida</name>
    <name type="common">Arthrobacter siderocapsulatus</name>
    <dbReference type="NCBI Taxonomy" id="303"/>
    <lineage>
        <taxon>Bacteria</taxon>
        <taxon>Pseudomonadati</taxon>
        <taxon>Pseudomonadota</taxon>
        <taxon>Gammaproteobacteria</taxon>
        <taxon>Pseudomonadales</taxon>
        <taxon>Pseudomonadaceae</taxon>
        <taxon>Pseudomonas</taxon>
    </lineage>
</organism>
<dbReference type="EMBL" id="JAEHTE010000001">
    <property type="protein sequence ID" value="MBI6882690.1"/>
    <property type="molecule type" value="Genomic_DNA"/>
</dbReference>
<comment type="caution">
    <text evidence="1">The sequence shown here is derived from an EMBL/GenBank/DDBJ whole genome shotgun (WGS) entry which is preliminary data.</text>
</comment>
<dbReference type="RefSeq" id="WP_198746299.1">
    <property type="nucleotide sequence ID" value="NZ_JAEHTE010000001.1"/>
</dbReference>
<sequence length="176" mass="19813">MRKSERDLVVNEVFLDMLADLKSNREVDITFHLFFEDGYWKFTPPRGMPKNYMYGVMNIVISEEKPLAYVMTSDCNMRSPETGEIVGEQLIAIVVTPDGQNNAKGQSYTRLPGGKIKYEERMDMQLVAGDAIVLYEPSGAPAEVKDPLLNGVRAEIKAKKVPYKEYGKANDGPSFH</sequence>
<dbReference type="AlphaFoldDB" id="A0A8I1EA78"/>
<protein>
    <submittedName>
        <fullName evidence="1">Uncharacterized protein</fullName>
    </submittedName>
</protein>